<keyword evidence="8" id="KW-0460">Magnesium</keyword>
<proteinExistence type="inferred from homology"/>
<keyword evidence="4" id="KW-0548">Nucleotidyltransferase</keyword>
<evidence type="ECO:0000256" key="9">
    <source>
        <dbReference type="ARBA" id="ARBA00038276"/>
    </source>
</evidence>
<keyword evidence="2" id="KW-1277">Toxin-antitoxin system</keyword>
<evidence type="ECO:0000256" key="7">
    <source>
        <dbReference type="ARBA" id="ARBA00022840"/>
    </source>
</evidence>
<dbReference type="Gene3D" id="3.30.460.10">
    <property type="entry name" value="Beta Polymerase, domain 2"/>
    <property type="match status" value="1"/>
</dbReference>
<dbReference type="CDD" id="cd05403">
    <property type="entry name" value="NT_KNTase_like"/>
    <property type="match status" value="1"/>
</dbReference>
<dbReference type="Proteomes" id="UP000249794">
    <property type="component" value="Unassembled WGS sequence"/>
</dbReference>
<gene>
    <name evidence="11" type="ORF">DCF15_04705</name>
</gene>
<evidence type="ECO:0000256" key="6">
    <source>
        <dbReference type="ARBA" id="ARBA00022741"/>
    </source>
</evidence>
<dbReference type="EMBL" id="QBMP01000029">
    <property type="protein sequence ID" value="PZO58672.1"/>
    <property type="molecule type" value="Genomic_DNA"/>
</dbReference>
<comment type="caution">
    <text evidence="11">The sequence shown here is derived from an EMBL/GenBank/DDBJ whole genome shotgun (WGS) entry which is preliminary data.</text>
</comment>
<evidence type="ECO:0000256" key="4">
    <source>
        <dbReference type="ARBA" id="ARBA00022695"/>
    </source>
</evidence>
<sequence length="112" mass="12884">MTVALSKTTLYNRLGITAQQLAAFCDRHQVAELALFGSILRDDFHADSDIDILVTYQPYAQRGLLEKVAMKEELENLANRKVDLISKKAIENSRNWIRRRDILRSFEVVYVA</sequence>
<protein>
    <submittedName>
        <fullName evidence="11">DNA polymerase subunit beta</fullName>
    </submittedName>
</protein>
<dbReference type="InterPro" id="IPR052038">
    <property type="entry name" value="Type-VII_TA_antitoxin"/>
</dbReference>
<dbReference type="InterPro" id="IPR002934">
    <property type="entry name" value="Polymerase_NTP_transf_dom"/>
</dbReference>
<dbReference type="GO" id="GO:0005524">
    <property type="term" value="F:ATP binding"/>
    <property type="evidence" value="ECO:0007669"/>
    <property type="project" value="UniProtKB-KW"/>
</dbReference>
<accession>A0A2W4XRV5</accession>
<keyword evidence="3" id="KW-0808">Transferase</keyword>
<evidence type="ECO:0000256" key="8">
    <source>
        <dbReference type="ARBA" id="ARBA00022842"/>
    </source>
</evidence>
<evidence type="ECO:0000313" key="12">
    <source>
        <dbReference type="Proteomes" id="UP000249794"/>
    </source>
</evidence>
<dbReference type="SUPFAM" id="SSF81301">
    <property type="entry name" value="Nucleotidyltransferase"/>
    <property type="match status" value="1"/>
</dbReference>
<dbReference type="PANTHER" id="PTHR33571:SF12">
    <property type="entry name" value="BSL3053 PROTEIN"/>
    <property type="match status" value="1"/>
</dbReference>
<evidence type="ECO:0000256" key="2">
    <source>
        <dbReference type="ARBA" id="ARBA00022649"/>
    </source>
</evidence>
<keyword evidence="7" id="KW-0067">ATP-binding</keyword>
<evidence type="ECO:0000259" key="10">
    <source>
        <dbReference type="Pfam" id="PF01909"/>
    </source>
</evidence>
<dbReference type="GO" id="GO:0016779">
    <property type="term" value="F:nucleotidyltransferase activity"/>
    <property type="evidence" value="ECO:0007669"/>
    <property type="project" value="UniProtKB-KW"/>
</dbReference>
<organism evidence="11 12">
    <name type="scientific">Phormidesmis priestleyi</name>
    <dbReference type="NCBI Taxonomy" id="268141"/>
    <lineage>
        <taxon>Bacteria</taxon>
        <taxon>Bacillati</taxon>
        <taxon>Cyanobacteriota</taxon>
        <taxon>Cyanophyceae</taxon>
        <taxon>Leptolyngbyales</taxon>
        <taxon>Leptolyngbyaceae</taxon>
        <taxon>Phormidesmis</taxon>
    </lineage>
</organism>
<feature type="domain" description="Polymerase nucleotidyl transferase" evidence="10">
    <location>
        <begin position="20"/>
        <end position="103"/>
    </location>
</feature>
<dbReference type="Pfam" id="PF01909">
    <property type="entry name" value="NTP_transf_2"/>
    <property type="match status" value="1"/>
</dbReference>
<dbReference type="AlphaFoldDB" id="A0A2W4XRV5"/>
<comment type="similarity">
    <text evidence="9">Belongs to the MntA antitoxin family.</text>
</comment>
<keyword evidence="5" id="KW-0479">Metal-binding</keyword>
<dbReference type="InterPro" id="IPR043519">
    <property type="entry name" value="NT_sf"/>
</dbReference>
<evidence type="ECO:0000313" key="11">
    <source>
        <dbReference type="EMBL" id="PZO58672.1"/>
    </source>
</evidence>
<evidence type="ECO:0000256" key="5">
    <source>
        <dbReference type="ARBA" id="ARBA00022723"/>
    </source>
</evidence>
<comment type="cofactor">
    <cofactor evidence="1">
        <name>Mg(2+)</name>
        <dbReference type="ChEBI" id="CHEBI:18420"/>
    </cofactor>
</comment>
<keyword evidence="6" id="KW-0547">Nucleotide-binding</keyword>
<evidence type="ECO:0000256" key="1">
    <source>
        <dbReference type="ARBA" id="ARBA00001946"/>
    </source>
</evidence>
<dbReference type="PANTHER" id="PTHR33571">
    <property type="entry name" value="SSL8005 PROTEIN"/>
    <property type="match status" value="1"/>
</dbReference>
<dbReference type="GO" id="GO:0046872">
    <property type="term" value="F:metal ion binding"/>
    <property type="evidence" value="ECO:0007669"/>
    <property type="project" value="UniProtKB-KW"/>
</dbReference>
<name>A0A2W4XRV5_9CYAN</name>
<evidence type="ECO:0000256" key="3">
    <source>
        <dbReference type="ARBA" id="ARBA00022679"/>
    </source>
</evidence>
<reference evidence="11 12" key="2">
    <citation type="submission" date="2018-06" db="EMBL/GenBank/DDBJ databases">
        <title>Metagenomic assembly of (sub)arctic Cyanobacteria and their associated microbiome from non-axenic cultures.</title>
        <authorList>
            <person name="Baurain D."/>
        </authorList>
    </citation>
    <scope>NUCLEOTIDE SEQUENCE [LARGE SCALE GENOMIC DNA]</scope>
    <source>
        <strain evidence="11">ULC027bin1</strain>
    </source>
</reference>
<reference evidence="12" key="1">
    <citation type="submission" date="2018-04" db="EMBL/GenBank/DDBJ databases">
        <authorList>
            <person name="Cornet L."/>
        </authorList>
    </citation>
    <scope>NUCLEOTIDE SEQUENCE [LARGE SCALE GENOMIC DNA]</scope>
</reference>